<keyword evidence="3" id="KW-1185">Reference proteome</keyword>
<evidence type="ECO:0000313" key="3">
    <source>
        <dbReference type="Proteomes" id="UP000791440"/>
    </source>
</evidence>
<evidence type="ECO:0000256" key="1">
    <source>
        <dbReference type="SAM" id="MobiDB-lite"/>
    </source>
</evidence>
<sequence>MGGGLRSPRAPKDALGVYGSMRPTTHCRPSRGSPQCAKHAQPTPAADSPLLPAGDPPMAPISRLLRQAGDSVVEFSKRPQTKSTSLRQKKINFFLSLIHSHTSQIGNMTNFNKI</sequence>
<proteinExistence type="predicted"/>
<gene>
    <name evidence="2" type="ORF">O3G_MSEX009694</name>
</gene>
<evidence type="ECO:0000313" key="2">
    <source>
        <dbReference type="EMBL" id="KAG6456360.1"/>
    </source>
</evidence>
<name>A0A921ZEZ4_MANSE</name>
<dbReference type="EMBL" id="JH668510">
    <property type="protein sequence ID" value="KAG6456360.1"/>
    <property type="molecule type" value="Genomic_DNA"/>
</dbReference>
<reference evidence="2" key="1">
    <citation type="journal article" date="2016" name="Insect Biochem. Mol. Biol.">
        <title>Multifaceted biological insights from a draft genome sequence of the tobacco hornworm moth, Manduca sexta.</title>
        <authorList>
            <person name="Kanost M.R."/>
            <person name="Arrese E.L."/>
            <person name="Cao X."/>
            <person name="Chen Y.R."/>
            <person name="Chellapilla S."/>
            <person name="Goldsmith M.R."/>
            <person name="Grosse-Wilde E."/>
            <person name="Heckel D.G."/>
            <person name="Herndon N."/>
            <person name="Jiang H."/>
            <person name="Papanicolaou A."/>
            <person name="Qu J."/>
            <person name="Soulages J.L."/>
            <person name="Vogel H."/>
            <person name="Walters J."/>
            <person name="Waterhouse R.M."/>
            <person name="Ahn S.J."/>
            <person name="Almeida F.C."/>
            <person name="An C."/>
            <person name="Aqrawi P."/>
            <person name="Bretschneider A."/>
            <person name="Bryant W.B."/>
            <person name="Bucks S."/>
            <person name="Chao H."/>
            <person name="Chevignon G."/>
            <person name="Christen J.M."/>
            <person name="Clarke D.F."/>
            <person name="Dittmer N.T."/>
            <person name="Ferguson L.C.F."/>
            <person name="Garavelou S."/>
            <person name="Gordon K.H.J."/>
            <person name="Gunaratna R.T."/>
            <person name="Han Y."/>
            <person name="Hauser F."/>
            <person name="He Y."/>
            <person name="Heidel-Fischer H."/>
            <person name="Hirsh A."/>
            <person name="Hu Y."/>
            <person name="Jiang H."/>
            <person name="Kalra D."/>
            <person name="Klinner C."/>
            <person name="Konig C."/>
            <person name="Kovar C."/>
            <person name="Kroll A.R."/>
            <person name="Kuwar S.S."/>
            <person name="Lee S.L."/>
            <person name="Lehman R."/>
            <person name="Li K."/>
            <person name="Li Z."/>
            <person name="Liang H."/>
            <person name="Lovelace S."/>
            <person name="Lu Z."/>
            <person name="Mansfield J.H."/>
            <person name="McCulloch K.J."/>
            <person name="Mathew T."/>
            <person name="Morton B."/>
            <person name="Muzny D.M."/>
            <person name="Neunemann D."/>
            <person name="Ongeri F."/>
            <person name="Pauchet Y."/>
            <person name="Pu L.L."/>
            <person name="Pyrousis I."/>
            <person name="Rao X.J."/>
            <person name="Redding A."/>
            <person name="Roesel C."/>
            <person name="Sanchez-Gracia A."/>
            <person name="Schaack S."/>
            <person name="Shukla A."/>
            <person name="Tetreau G."/>
            <person name="Wang Y."/>
            <person name="Xiong G.H."/>
            <person name="Traut W."/>
            <person name="Walsh T.K."/>
            <person name="Worley K.C."/>
            <person name="Wu D."/>
            <person name="Wu W."/>
            <person name="Wu Y.Q."/>
            <person name="Zhang X."/>
            <person name="Zou Z."/>
            <person name="Zucker H."/>
            <person name="Briscoe A.D."/>
            <person name="Burmester T."/>
            <person name="Clem R.J."/>
            <person name="Feyereisen R."/>
            <person name="Grimmelikhuijzen C.J.P."/>
            <person name="Hamodrakas S.J."/>
            <person name="Hansson B.S."/>
            <person name="Huguet E."/>
            <person name="Jermiin L.S."/>
            <person name="Lan Q."/>
            <person name="Lehman H.K."/>
            <person name="Lorenzen M."/>
            <person name="Merzendorfer H."/>
            <person name="Michalopoulos I."/>
            <person name="Morton D.B."/>
            <person name="Muthukrishnan S."/>
            <person name="Oakeshott J.G."/>
            <person name="Palmer W."/>
            <person name="Park Y."/>
            <person name="Passarelli A.L."/>
            <person name="Rozas J."/>
            <person name="Schwartz L.M."/>
            <person name="Smith W."/>
            <person name="Southgate A."/>
            <person name="Vilcinskas A."/>
            <person name="Vogt R."/>
            <person name="Wang P."/>
            <person name="Werren J."/>
            <person name="Yu X.Q."/>
            <person name="Zhou J.J."/>
            <person name="Brown S.J."/>
            <person name="Scherer S.E."/>
            <person name="Richards S."/>
            <person name="Blissard G.W."/>
        </authorList>
    </citation>
    <scope>NUCLEOTIDE SEQUENCE</scope>
</reference>
<comment type="caution">
    <text evidence="2">The sequence shown here is derived from an EMBL/GenBank/DDBJ whole genome shotgun (WGS) entry which is preliminary data.</text>
</comment>
<protein>
    <submittedName>
        <fullName evidence="2">Uncharacterized protein</fullName>
    </submittedName>
</protein>
<accession>A0A921ZEZ4</accession>
<feature type="region of interest" description="Disordered" evidence="1">
    <location>
        <begin position="1"/>
        <end position="61"/>
    </location>
</feature>
<dbReference type="AlphaFoldDB" id="A0A921ZEZ4"/>
<dbReference type="Proteomes" id="UP000791440">
    <property type="component" value="Unassembled WGS sequence"/>
</dbReference>
<reference evidence="2" key="2">
    <citation type="submission" date="2020-12" db="EMBL/GenBank/DDBJ databases">
        <authorList>
            <person name="Kanost M."/>
        </authorList>
    </citation>
    <scope>NUCLEOTIDE SEQUENCE</scope>
</reference>
<organism evidence="2 3">
    <name type="scientific">Manduca sexta</name>
    <name type="common">Tobacco hawkmoth</name>
    <name type="synonym">Tobacco hornworm</name>
    <dbReference type="NCBI Taxonomy" id="7130"/>
    <lineage>
        <taxon>Eukaryota</taxon>
        <taxon>Metazoa</taxon>
        <taxon>Ecdysozoa</taxon>
        <taxon>Arthropoda</taxon>
        <taxon>Hexapoda</taxon>
        <taxon>Insecta</taxon>
        <taxon>Pterygota</taxon>
        <taxon>Neoptera</taxon>
        <taxon>Endopterygota</taxon>
        <taxon>Lepidoptera</taxon>
        <taxon>Glossata</taxon>
        <taxon>Ditrysia</taxon>
        <taxon>Bombycoidea</taxon>
        <taxon>Sphingidae</taxon>
        <taxon>Sphinginae</taxon>
        <taxon>Sphingini</taxon>
        <taxon>Manduca</taxon>
    </lineage>
</organism>